<comment type="similarity">
    <text evidence="2">Belongs to the nectin family.</text>
</comment>
<evidence type="ECO:0000256" key="3">
    <source>
        <dbReference type="ARBA" id="ARBA00022692"/>
    </source>
</evidence>
<dbReference type="GeneTree" id="ENSGT00940000157535"/>
<evidence type="ECO:0000259" key="14">
    <source>
        <dbReference type="PROSITE" id="PS50835"/>
    </source>
</evidence>
<keyword evidence="10" id="KW-0325">Glycoprotein</keyword>
<protein>
    <recommendedName>
        <fullName evidence="14">Ig-like domain-containing protein</fullName>
    </recommendedName>
</protein>
<reference evidence="15 16" key="1">
    <citation type="submission" date="2020-06" db="EMBL/GenBank/DDBJ databases">
        <authorList>
            <consortium name="Wellcome Sanger Institute Data Sharing"/>
        </authorList>
    </citation>
    <scope>NUCLEOTIDE SEQUENCE [LARGE SCALE GENOMIC DNA]</scope>
</reference>
<evidence type="ECO:0000256" key="7">
    <source>
        <dbReference type="ARBA" id="ARBA00022989"/>
    </source>
</evidence>
<gene>
    <name evidence="15" type="primary">nectin4b</name>
</gene>
<dbReference type="PROSITE" id="PS50835">
    <property type="entry name" value="IG_LIKE"/>
    <property type="match status" value="3"/>
</dbReference>
<evidence type="ECO:0000256" key="8">
    <source>
        <dbReference type="ARBA" id="ARBA00023136"/>
    </source>
</evidence>
<evidence type="ECO:0000256" key="5">
    <source>
        <dbReference type="ARBA" id="ARBA00022737"/>
    </source>
</evidence>
<dbReference type="Pfam" id="PF08205">
    <property type="entry name" value="C2-set_2"/>
    <property type="match status" value="1"/>
</dbReference>
<keyword evidence="16" id="KW-1185">Reference proteome</keyword>
<feature type="compositionally biased region" description="Acidic residues" evidence="11">
    <location>
        <begin position="516"/>
        <end position="525"/>
    </location>
</feature>
<feature type="domain" description="Ig-like" evidence="14">
    <location>
        <begin position="215"/>
        <end position="314"/>
    </location>
</feature>
<proteinExistence type="inferred from homology"/>
<feature type="domain" description="Ig-like" evidence="14">
    <location>
        <begin position="135"/>
        <end position="209"/>
    </location>
</feature>
<dbReference type="GO" id="GO:0005912">
    <property type="term" value="C:adherens junction"/>
    <property type="evidence" value="ECO:0007669"/>
    <property type="project" value="TreeGrafter"/>
</dbReference>
<feature type="domain" description="Ig-like" evidence="14">
    <location>
        <begin position="24"/>
        <end position="130"/>
    </location>
</feature>
<dbReference type="Pfam" id="PF07686">
    <property type="entry name" value="V-set"/>
    <property type="match status" value="1"/>
</dbReference>
<evidence type="ECO:0000256" key="6">
    <source>
        <dbReference type="ARBA" id="ARBA00022889"/>
    </source>
</evidence>
<dbReference type="InterPro" id="IPR013106">
    <property type="entry name" value="Ig_V-set"/>
</dbReference>
<dbReference type="SUPFAM" id="SSF48726">
    <property type="entry name" value="Immunoglobulin"/>
    <property type="match status" value="3"/>
</dbReference>
<comment type="subcellular location">
    <subcellularLocation>
        <location evidence="1">Membrane</location>
        <topology evidence="1">Single-pass membrane protein</topology>
    </subcellularLocation>
</comment>
<reference evidence="15" key="3">
    <citation type="submission" date="2025-09" db="UniProtKB">
        <authorList>
            <consortium name="Ensembl"/>
        </authorList>
    </citation>
    <scope>IDENTIFICATION</scope>
</reference>
<keyword evidence="3 12" id="KW-0812">Transmembrane</keyword>
<feature type="chain" id="PRO_5044240102" description="Ig-like domain-containing protein" evidence="13">
    <location>
        <begin position="17"/>
        <end position="577"/>
    </location>
</feature>
<dbReference type="InterPro" id="IPR007110">
    <property type="entry name" value="Ig-like_dom"/>
</dbReference>
<evidence type="ECO:0000256" key="10">
    <source>
        <dbReference type="ARBA" id="ARBA00023180"/>
    </source>
</evidence>
<dbReference type="RefSeq" id="XP_028832851.1">
    <property type="nucleotide sequence ID" value="XM_028977018.1"/>
</dbReference>
<feature type="signal peptide" evidence="13">
    <location>
        <begin position="1"/>
        <end position="16"/>
    </location>
</feature>
<dbReference type="InterPro" id="IPR036179">
    <property type="entry name" value="Ig-like_dom_sf"/>
</dbReference>
<dbReference type="PANTHER" id="PTHR23277">
    <property type="entry name" value="NECTIN-RELATED"/>
    <property type="match status" value="1"/>
</dbReference>
<evidence type="ECO:0000256" key="4">
    <source>
        <dbReference type="ARBA" id="ARBA00022729"/>
    </source>
</evidence>
<sequence length="577" mass="64458">MPYYTVGLFLLMKALACVYGNLAPFSSTLRAVAESETRLTCRLTDPGTQVVQVDWFKENAKGTQELIITAHYTEGTVMGHLATRMRFVSESPLQDSSLLISNTEQSDEGNYICHLTTFPAGVFKRQIKLIVLTKPISSVEPVIMMEGQTYGVAAHCRSVGHPPPTLSWDTDLPGQSQNRTLDSRTVSTQFFLHPFRSMNGRRLDCLVSHPVLETPQRISNTLVVHFPPSAEIKGYDSNWFIGLEGAELRCDVGGNPKADITWTRESGSLPQNVTVRGEKLIFGRPLLLTDAGVYQCEARNYVGAEKAKVDAQVAEKQKSKRDNIDSFHMIIVIGAVAMAIIIIMVVVIVVVTHHHRRKNRKLKKVLSETMEQINNISRQTSMRRLNSFSTDLRAQSEERMLSRADSVMKNSYLSLGECVEMDSLGRPAIYKLSRSERGSSKRRELERDCVEPRQKVEAYLKSSNMSLDSGLHSSLVPNAGSDTAVLGLKDQRARQSRELQGVTEGELEPWRTREETGEEEEEEADGWSLTEPAEGKDVDRVSDTCQISEAMANHFYYSNGCLRPKSHSNAMLLNPVT</sequence>
<evidence type="ECO:0000256" key="12">
    <source>
        <dbReference type="SAM" id="Phobius"/>
    </source>
</evidence>
<keyword evidence="4 13" id="KW-0732">Signal</keyword>
<keyword evidence="8 12" id="KW-0472">Membrane</keyword>
<evidence type="ECO:0000256" key="11">
    <source>
        <dbReference type="SAM" id="MobiDB-lite"/>
    </source>
</evidence>
<dbReference type="Pfam" id="PF13927">
    <property type="entry name" value="Ig_3"/>
    <property type="match status" value="1"/>
</dbReference>
<dbReference type="PANTHER" id="PTHR23277:SF11">
    <property type="entry name" value="NECTIN-4"/>
    <property type="match status" value="1"/>
</dbReference>
<dbReference type="SMART" id="SM00409">
    <property type="entry name" value="IG"/>
    <property type="match status" value="2"/>
</dbReference>
<dbReference type="GeneID" id="114788440"/>
<evidence type="ECO:0000313" key="16">
    <source>
        <dbReference type="Proteomes" id="UP000694580"/>
    </source>
</evidence>
<dbReference type="InterPro" id="IPR051427">
    <property type="entry name" value="Nectin/Nectin-like"/>
</dbReference>
<dbReference type="GO" id="GO:0016020">
    <property type="term" value="C:membrane"/>
    <property type="evidence" value="ECO:0007669"/>
    <property type="project" value="UniProtKB-SubCell"/>
</dbReference>
<evidence type="ECO:0000256" key="13">
    <source>
        <dbReference type="SAM" id="SignalP"/>
    </source>
</evidence>
<evidence type="ECO:0000256" key="9">
    <source>
        <dbReference type="ARBA" id="ARBA00023157"/>
    </source>
</evidence>
<dbReference type="Ensembl" id="ENSDCDT00010027127.1">
    <property type="protein sequence ID" value="ENSDCDP00010022644.1"/>
    <property type="gene ID" value="ENSDCDG00010013461.1"/>
</dbReference>
<dbReference type="GO" id="GO:0007156">
    <property type="term" value="P:homophilic cell adhesion via plasma membrane adhesion molecules"/>
    <property type="evidence" value="ECO:0007669"/>
    <property type="project" value="TreeGrafter"/>
</dbReference>
<dbReference type="Proteomes" id="UP000694580">
    <property type="component" value="Chromosome 4"/>
</dbReference>
<dbReference type="InterPro" id="IPR013162">
    <property type="entry name" value="CD80_C2-set"/>
</dbReference>
<evidence type="ECO:0000256" key="1">
    <source>
        <dbReference type="ARBA" id="ARBA00004167"/>
    </source>
</evidence>
<reference evidence="15" key="2">
    <citation type="submission" date="2025-08" db="UniProtKB">
        <authorList>
            <consortium name="Ensembl"/>
        </authorList>
    </citation>
    <scope>IDENTIFICATION</scope>
</reference>
<accession>A0AAY4BNT3</accession>
<dbReference type="GO" id="GO:0007157">
    <property type="term" value="P:heterophilic cell-cell adhesion via plasma membrane cell adhesion molecules"/>
    <property type="evidence" value="ECO:0007669"/>
    <property type="project" value="TreeGrafter"/>
</dbReference>
<keyword evidence="7 12" id="KW-1133">Transmembrane helix</keyword>
<keyword evidence="9" id="KW-1015">Disulfide bond</keyword>
<dbReference type="Gene3D" id="2.60.40.10">
    <property type="entry name" value="Immunoglobulins"/>
    <property type="match status" value="3"/>
</dbReference>
<organism evidence="15 16">
    <name type="scientific">Denticeps clupeoides</name>
    <name type="common">denticle herring</name>
    <dbReference type="NCBI Taxonomy" id="299321"/>
    <lineage>
        <taxon>Eukaryota</taxon>
        <taxon>Metazoa</taxon>
        <taxon>Chordata</taxon>
        <taxon>Craniata</taxon>
        <taxon>Vertebrata</taxon>
        <taxon>Euteleostomi</taxon>
        <taxon>Actinopterygii</taxon>
        <taxon>Neopterygii</taxon>
        <taxon>Teleostei</taxon>
        <taxon>Clupei</taxon>
        <taxon>Clupeiformes</taxon>
        <taxon>Denticipitoidei</taxon>
        <taxon>Denticipitidae</taxon>
        <taxon>Denticeps</taxon>
    </lineage>
</organism>
<evidence type="ECO:0000313" key="15">
    <source>
        <dbReference type="Ensembl" id="ENSDCDP00010022644.1"/>
    </source>
</evidence>
<dbReference type="InterPro" id="IPR003599">
    <property type="entry name" value="Ig_sub"/>
</dbReference>
<evidence type="ECO:0000256" key="2">
    <source>
        <dbReference type="ARBA" id="ARBA00007810"/>
    </source>
</evidence>
<dbReference type="SMART" id="SM00408">
    <property type="entry name" value="IGc2"/>
    <property type="match status" value="2"/>
</dbReference>
<name>A0AAY4BNT3_9TELE</name>
<dbReference type="InterPro" id="IPR013783">
    <property type="entry name" value="Ig-like_fold"/>
</dbReference>
<feature type="transmembrane region" description="Helical" evidence="12">
    <location>
        <begin position="327"/>
        <end position="351"/>
    </location>
</feature>
<dbReference type="InterPro" id="IPR003598">
    <property type="entry name" value="Ig_sub2"/>
</dbReference>
<feature type="region of interest" description="Disordered" evidence="11">
    <location>
        <begin position="492"/>
        <end position="540"/>
    </location>
</feature>
<keyword evidence="6" id="KW-0130">Cell adhesion</keyword>
<keyword evidence="5" id="KW-0677">Repeat</keyword>
<dbReference type="AlphaFoldDB" id="A0AAY4BNT3"/>